<dbReference type="RefSeq" id="WP_055742179.1">
    <property type="nucleotide sequence ID" value="NZ_JAAIWL010000002.1"/>
</dbReference>
<keyword evidence="3" id="KW-1185">Reference proteome</keyword>
<name>A0A0Q3T967_9BACI</name>
<feature type="domain" description="Glutaredoxin" evidence="1">
    <location>
        <begin position="6"/>
        <end position="59"/>
    </location>
</feature>
<dbReference type="Pfam" id="PF00462">
    <property type="entry name" value="Glutaredoxin"/>
    <property type="match status" value="1"/>
</dbReference>
<evidence type="ECO:0000259" key="1">
    <source>
        <dbReference type="Pfam" id="PF00462"/>
    </source>
</evidence>
<dbReference type="SUPFAM" id="SSF52833">
    <property type="entry name" value="Thioredoxin-like"/>
    <property type="match status" value="1"/>
</dbReference>
<accession>A0A0Q3T967</accession>
<dbReference type="Proteomes" id="UP000051888">
    <property type="component" value="Unassembled WGS sequence"/>
</dbReference>
<organism evidence="2 3">
    <name type="scientific">Heyndrickxia shackletonii</name>
    <dbReference type="NCBI Taxonomy" id="157838"/>
    <lineage>
        <taxon>Bacteria</taxon>
        <taxon>Bacillati</taxon>
        <taxon>Bacillota</taxon>
        <taxon>Bacilli</taxon>
        <taxon>Bacillales</taxon>
        <taxon>Bacillaceae</taxon>
        <taxon>Heyndrickxia</taxon>
    </lineage>
</organism>
<dbReference type="PATRIC" id="fig|157838.3.peg.5102"/>
<reference evidence="2 3" key="1">
    <citation type="submission" date="2015-09" db="EMBL/GenBank/DDBJ databases">
        <title>Genome sequencing project for genomic taxonomy and phylogenomics of Bacillus-like bacteria.</title>
        <authorList>
            <person name="Liu B."/>
            <person name="Wang J."/>
            <person name="Zhu Y."/>
            <person name="Liu G."/>
            <person name="Chen Q."/>
            <person name="Chen Z."/>
            <person name="Lan J."/>
            <person name="Che J."/>
            <person name="Ge C."/>
            <person name="Shi H."/>
            <person name="Pan Z."/>
            <person name="Liu X."/>
        </authorList>
    </citation>
    <scope>NUCLEOTIDE SEQUENCE [LARGE SCALE GENOMIC DNA]</scope>
    <source>
        <strain evidence="2 3">LMG 18435</strain>
    </source>
</reference>
<dbReference type="CDD" id="cd02976">
    <property type="entry name" value="NrdH"/>
    <property type="match status" value="1"/>
</dbReference>
<evidence type="ECO:0000313" key="2">
    <source>
        <dbReference type="EMBL" id="KQL50566.1"/>
    </source>
</evidence>
<dbReference type="STRING" id="157838.AN964_23225"/>
<proteinExistence type="predicted"/>
<comment type="caution">
    <text evidence="2">The sequence shown here is derived from an EMBL/GenBank/DDBJ whole genome shotgun (WGS) entry which is preliminary data.</text>
</comment>
<dbReference type="InterPro" id="IPR002109">
    <property type="entry name" value="Glutaredoxin"/>
</dbReference>
<dbReference type="InterPro" id="IPR036249">
    <property type="entry name" value="Thioredoxin-like_sf"/>
</dbReference>
<dbReference type="Gene3D" id="3.40.30.10">
    <property type="entry name" value="Glutaredoxin"/>
    <property type="match status" value="1"/>
</dbReference>
<dbReference type="OrthoDB" id="9795531at2"/>
<evidence type="ECO:0000313" key="3">
    <source>
        <dbReference type="Proteomes" id="UP000051888"/>
    </source>
</evidence>
<dbReference type="AlphaFoldDB" id="A0A0Q3T967"/>
<gene>
    <name evidence="2" type="ORF">AN964_23225</name>
</gene>
<protein>
    <recommendedName>
        <fullName evidence="1">Glutaredoxin domain-containing protein</fullName>
    </recommendedName>
</protein>
<dbReference type="PROSITE" id="PS51354">
    <property type="entry name" value="GLUTAREDOXIN_2"/>
    <property type="match status" value="1"/>
</dbReference>
<dbReference type="EMBL" id="LJJC01000015">
    <property type="protein sequence ID" value="KQL50566.1"/>
    <property type="molecule type" value="Genomic_DNA"/>
</dbReference>
<sequence>MENYKIVLYSKESCLYCIQLKSWLKRNSIEFTEKNIQEKSNFDELVSLGYDSVPLIIISNLTTVEKTIILGFNKSKLKKVLNTHENEPLLIN</sequence>